<sequence length="284" mass="28535">MVNGVGVLAASSAHSVSAKPDSSAEATSSGRPVASGKFASGSIASSLSPASGHLIRLAESHSERPNSPINTSPHEASDVIGKSSTVSCSGQSQLTVKGQKSPASPAAQSGVATGSVAVGRGKSDVKTSTSSLVNRISSRWSHHHHGHGQSSSSQAGASKKTAVTSPGETVSGGSNNTNANVNSSIVHSRGETEPMKSSEDESTSRTRGQATKEAETVGKATSRKQMTMAVVATVTIASPTSDSAAEPVRKASRTASITSISPSIMALRQKFSVAAGDGGDSKKK</sequence>
<evidence type="ECO:0000313" key="2">
    <source>
        <dbReference type="EMBL" id="VEL15577.1"/>
    </source>
</evidence>
<feature type="region of interest" description="Disordered" evidence="1">
    <location>
        <begin position="1"/>
        <end position="42"/>
    </location>
</feature>
<feature type="compositionally biased region" description="Low complexity" evidence="1">
    <location>
        <begin position="9"/>
        <end position="18"/>
    </location>
</feature>
<protein>
    <submittedName>
        <fullName evidence="2">Uncharacterized protein</fullName>
    </submittedName>
</protein>
<gene>
    <name evidence="2" type="ORF">PXEA_LOCUS9017</name>
</gene>
<feature type="region of interest" description="Disordered" evidence="1">
    <location>
        <begin position="54"/>
        <end position="223"/>
    </location>
</feature>
<feature type="compositionally biased region" description="Polar residues" evidence="1">
    <location>
        <begin position="65"/>
        <end position="74"/>
    </location>
</feature>
<organism evidence="2 3">
    <name type="scientific">Protopolystoma xenopodis</name>
    <dbReference type="NCBI Taxonomy" id="117903"/>
    <lineage>
        <taxon>Eukaryota</taxon>
        <taxon>Metazoa</taxon>
        <taxon>Spiralia</taxon>
        <taxon>Lophotrochozoa</taxon>
        <taxon>Platyhelminthes</taxon>
        <taxon>Monogenea</taxon>
        <taxon>Polyopisthocotylea</taxon>
        <taxon>Polystomatidea</taxon>
        <taxon>Polystomatidae</taxon>
        <taxon>Protopolystoma</taxon>
    </lineage>
</organism>
<dbReference type="AlphaFoldDB" id="A0A448WMQ2"/>
<feature type="compositionally biased region" description="Basic and acidic residues" evidence="1">
    <location>
        <begin position="188"/>
        <end position="216"/>
    </location>
</feature>
<dbReference type="Proteomes" id="UP000784294">
    <property type="component" value="Unassembled WGS sequence"/>
</dbReference>
<dbReference type="EMBL" id="CAAALY010025089">
    <property type="protein sequence ID" value="VEL15577.1"/>
    <property type="molecule type" value="Genomic_DNA"/>
</dbReference>
<feature type="region of interest" description="Disordered" evidence="1">
    <location>
        <begin position="240"/>
        <end position="259"/>
    </location>
</feature>
<name>A0A448WMQ2_9PLAT</name>
<accession>A0A448WMQ2</accession>
<comment type="caution">
    <text evidence="2">The sequence shown here is derived from an EMBL/GenBank/DDBJ whole genome shotgun (WGS) entry which is preliminary data.</text>
</comment>
<keyword evidence="3" id="KW-1185">Reference proteome</keyword>
<feature type="compositionally biased region" description="Polar residues" evidence="1">
    <location>
        <begin position="82"/>
        <end position="112"/>
    </location>
</feature>
<feature type="compositionally biased region" description="Polar residues" evidence="1">
    <location>
        <begin position="161"/>
        <end position="186"/>
    </location>
</feature>
<reference evidence="2" key="1">
    <citation type="submission" date="2018-11" db="EMBL/GenBank/DDBJ databases">
        <authorList>
            <consortium name="Pathogen Informatics"/>
        </authorList>
    </citation>
    <scope>NUCLEOTIDE SEQUENCE</scope>
</reference>
<feature type="compositionally biased region" description="Low complexity" evidence="1">
    <location>
        <begin position="148"/>
        <end position="158"/>
    </location>
</feature>
<feature type="compositionally biased region" description="Polar residues" evidence="1">
    <location>
        <begin position="126"/>
        <end position="139"/>
    </location>
</feature>
<proteinExistence type="predicted"/>
<evidence type="ECO:0000256" key="1">
    <source>
        <dbReference type="SAM" id="MobiDB-lite"/>
    </source>
</evidence>
<evidence type="ECO:0000313" key="3">
    <source>
        <dbReference type="Proteomes" id="UP000784294"/>
    </source>
</evidence>